<dbReference type="EMBL" id="ADAS02000066">
    <property type="protein sequence ID" value="OAV92270.1"/>
    <property type="molecule type" value="Genomic_DNA"/>
</dbReference>
<feature type="signal peptide" evidence="1">
    <location>
        <begin position="1"/>
        <end position="25"/>
    </location>
</feature>
<evidence type="ECO:0000313" key="4">
    <source>
        <dbReference type="Proteomes" id="UP000005240"/>
    </source>
</evidence>
<gene>
    <name evidence="2" type="ORF">PTTG_27679</name>
</gene>
<sequence length="143" mass="15130">MAAHSPLLLLGLLLLGLTSIQRAAAQQITIQSPAAGAVLHPGQRADIVLKLTSTTSSVQTVALTLGLRAQASGAALVLKTLYASDLHIDPRDYSYRFSLRLPPAKHLVAGAAPYELVLSQYLLLGATQSPMLYSNSTLVTLQK</sequence>
<dbReference type="VEuPathDB" id="FungiDB:PTTG_27679"/>
<dbReference type="Proteomes" id="UP000005240">
    <property type="component" value="Unassembled WGS sequence"/>
</dbReference>
<reference evidence="2" key="2">
    <citation type="submission" date="2016-05" db="EMBL/GenBank/DDBJ databases">
        <title>Comparative analysis highlights variable genome content of wheat rusts and divergence of the mating loci.</title>
        <authorList>
            <person name="Cuomo C.A."/>
            <person name="Bakkeren G."/>
            <person name="Szabo L."/>
            <person name="Khalil H."/>
            <person name="Joly D."/>
            <person name="Goldberg J."/>
            <person name="Young S."/>
            <person name="Zeng Q."/>
            <person name="Fellers J."/>
        </authorList>
    </citation>
    <scope>NUCLEOTIDE SEQUENCE [LARGE SCALE GENOMIC DNA]</scope>
    <source>
        <strain evidence="2">1-1 BBBD Race 1</strain>
    </source>
</reference>
<keyword evidence="4" id="KW-1185">Reference proteome</keyword>
<evidence type="ECO:0000313" key="2">
    <source>
        <dbReference type="EMBL" id="OAV92270.1"/>
    </source>
</evidence>
<feature type="chain" id="PRO_5008109920" description="Dolichyl-diphosphooligosaccharide--protein glycosyltransferase subunit 1" evidence="1">
    <location>
        <begin position="26"/>
        <end position="143"/>
    </location>
</feature>
<organism evidence="2">
    <name type="scientific">Puccinia triticina (isolate 1-1 / race 1 (BBBD))</name>
    <name type="common">Brown leaf rust fungus</name>
    <dbReference type="NCBI Taxonomy" id="630390"/>
    <lineage>
        <taxon>Eukaryota</taxon>
        <taxon>Fungi</taxon>
        <taxon>Dikarya</taxon>
        <taxon>Basidiomycota</taxon>
        <taxon>Pucciniomycotina</taxon>
        <taxon>Pucciniomycetes</taxon>
        <taxon>Pucciniales</taxon>
        <taxon>Pucciniaceae</taxon>
        <taxon>Puccinia</taxon>
    </lineage>
</organism>
<evidence type="ECO:0000256" key="1">
    <source>
        <dbReference type="SAM" id="SignalP"/>
    </source>
</evidence>
<protein>
    <recommendedName>
        <fullName evidence="5">Dolichyl-diphosphooligosaccharide--protein glycosyltransferase subunit 1</fullName>
    </recommendedName>
</protein>
<proteinExistence type="predicted"/>
<reference evidence="3" key="4">
    <citation type="submission" date="2025-05" db="UniProtKB">
        <authorList>
            <consortium name="EnsemblFungi"/>
        </authorList>
    </citation>
    <scope>IDENTIFICATION</scope>
    <source>
        <strain evidence="3">isolate 1-1 / race 1 (BBBD)</strain>
    </source>
</reference>
<name>A0A180GHV6_PUCT1</name>
<keyword evidence="1" id="KW-0732">Signal</keyword>
<reference evidence="2" key="1">
    <citation type="submission" date="2009-11" db="EMBL/GenBank/DDBJ databases">
        <authorList>
            <consortium name="The Broad Institute Genome Sequencing Platform"/>
            <person name="Ward D."/>
            <person name="Feldgarden M."/>
            <person name="Earl A."/>
            <person name="Young S.K."/>
            <person name="Zeng Q."/>
            <person name="Koehrsen M."/>
            <person name="Alvarado L."/>
            <person name="Berlin A."/>
            <person name="Bochicchio J."/>
            <person name="Borenstein D."/>
            <person name="Chapman S.B."/>
            <person name="Chen Z."/>
            <person name="Engels R."/>
            <person name="Freedman E."/>
            <person name="Gellesch M."/>
            <person name="Goldberg J."/>
            <person name="Griggs A."/>
            <person name="Gujja S."/>
            <person name="Heilman E."/>
            <person name="Heiman D."/>
            <person name="Hepburn T."/>
            <person name="Howarth C."/>
            <person name="Jen D."/>
            <person name="Larson L."/>
            <person name="Lewis B."/>
            <person name="Mehta T."/>
            <person name="Park D."/>
            <person name="Pearson M."/>
            <person name="Roberts A."/>
            <person name="Saif S."/>
            <person name="Shea T."/>
            <person name="Shenoy N."/>
            <person name="Sisk P."/>
            <person name="Stolte C."/>
            <person name="Sykes S."/>
            <person name="Thomson T."/>
            <person name="Walk T."/>
            <person name="White J."/>
            <person name="Yandava C."/>
            <person name="Izard J."/>
            <person name="Baranova O.V."/>
            <person name="Blanton J.M."/>
            <person name="Tanner A.C."/>
            <person name="Dewhirst F.E."/>
            <person name="Haas B."/>
            <person name="Nusbaum C."/>
            <person name="Birren B."/>
        </authorList>
    </citation>
    <scope>NUCLEOTIDE SEQUENCE [LARGE SCALE GENOMIC DNA]</scope>
    <source>
        <strain evidence="2">1-1 BBBD Race 1</strain>
    </source>
</reference>
<dbReference type="OrthoDB" id="2500212at2759"/>
<dbReference type="AlphaFoldDB" id="A0A180GHV6"/>
<dbReference type="EnsemblFungi" id="PTTG_27679-t43_1">
    <property type="protein sequence ID" value="PTTG_27679-t43_1-p1"/>
    <property type="gene ID" value="PTTG_27679"/>
</dbReference>
<evidence type="ECO:0000313" key="3">
    <source>
        <dbReference type="EnsemblFungi" id="PTTG_27679-t43_1-p1"/>
    </source>
</evidence>
<evidence type="ECO:0008006" key="5">
    <source>
        <dbReference type="Google" id="ProtNLM"/>
    </source>
</evidence>
<accession>A0A180GHV6</accession>
<reference evidence="3 4" key="3">
    <citation type="journal article" date="2017" name="G3 (Bethesda)">
        <title>Comparative analysis highlights variable genome content of wheat rusts and divergence of the mating loci.</title>
        <authorList>
            <person name="Cuomo C.A."/>
            <person name="Bakkeren G."/>
            <person name="Khalil H.B."/>
            <person name="Panwar V."/>
            <person name="Joly D."/>
            <person name="Linning R."/>
            <person name="Sakthikumar S."/>
            <person name="Song X."/>
            <person name="Adiconis X."/>
            <person name="Fan L."/>
            <person name="Goldberg J.M."/>
            <person name="Levin J.Z."/>
            <person name="Young S."/>
            <person name="Zeng Q."/>
            <person name="Anikster Y."/>
            <person name="Bruce M."/>
            <person name="Wang M."/>
            <person name="Yin C."/>
            <person name="McCallum B."/>
            <person name="Szabo L.J."/>
            <person name="Hulbert S."/>
            <person name="Chen X."/>
            <person name="Fellers J.P."/>
        </authorList>
    </citation>
    <scope>NUCLEOTIDE SEQUENCE</scope>
    <source>
        <strain evidence="4">Isolate 1-1 / race 1 (BBBD)</strain>
        <strain evidence="3">isolate 1-1 / race 1 (BBBD)</strain>
    </source>
</reference>